<dbReference type="VEuPathDB" id="FungiDB:SCODWIG_03090"/>
<evidence type="ECO:0000256" key="1">
    <source>
        <dbReference type="ARBA" id="ARBA00004395"/>
    </source>
</evidence>
<comment type="subcellular location">
    <subcellularLocation>
        <location evidence="1">Golgi apparatus membrane</location>
        <topology evidence="1">Peripheral membrane protein</topology>
    </subcellularLocation>
</comment>
<dbReference type="GO" id="GO:0006895">
    <property type="term" value="P:Golgi to endosome transport"/>
    <property type="evidence" value="ECO:0007669"/>
    <property type="project" value="InterPro"/>
</dbReference>
<feature type="domain" description="DOP1-like middle TPR" evidence="8">
    <location>
        <begin position="381"/>
        <end position="567"/>
    </location>
</feature>
<feature type="domain" description="DOP1-like C-terminal" evidence="9">
    <location>
        <begin position="1244"/>
        <end position="1674"/>
    </location>
</feature>
<feature type="domain" description="DOP1 N-terminal" evidence="7">
    <location>
        <begin position="22"/>
        <end position="355"/>
    </location>
</feature>
<dbReference type="Pfam" id="PF24598">
    <property type="entry name" value="DOP1_C"/>
    <property type="match status" value="1"/>
</dbReference>
<evidence type="ECO:0000313" key="10">
    <source>
        <dbReference type="EMBL" id="SSD61329.1"/>
    </source>
</evidence>
<evidence type="ECO:0000256" key="4">
    <source>
        <dbReference type="ARBA" id="ARBA00023034"/>
    </source>
</evidence>
<reference evidence="11" key="1">
    <citation type="submission" date="2018-06" db="EMBL/GenBank/DDBJ databases">
        <authorList>
            <person name="Guldener U."/>
        </authorList>
    </citation>
    <scope>NUCLEOTIDE SEQUENCE [LARGE SCALE GENOMIC DNA]</scope>
    <source>
        <strain evidence="11">UTAD17</strain>
    </source>
</reference>
<dbReference type="GO" id="GO:0005768">
    <property type="term" value="C:endosome"/>
    <property type="evidence" value="ECO:0007669"/>
    <property type="project" value="TreeGrafter"/>
</dbReference>
<name>A0A376B9S7_9ASCO</name>
<accession>A0A376B9S7</accession>
<protein>
    <submittedName>
        <fullName evidence="10">Related to Protein dopey</fullName>
    </submittedName>
</protein>
<dbReference type="InterPro" id="IPR056457">
    <property type="entry name" value="DOP1_C"/>
</dbReference>
<dbReference type="OrthoDB" id="297643at2759"/>
<evidence type="ECO:0000256" key="3">
    <source>
        <dbReference type="ARBA" id="ARBA00022927"/>
    </source>
</evidence>
<dbReference type="PANTHER" id="PTHR14042:SF24">
    <property type="entry name" value="PROTEIN DOPEY-1 HOMOLOG"/>
    <property type="match status" value="1"/>
</dbReference>
<dbReference type="GO" id="GO:0000139">
    <property type="term" value="C:Golgi membrane"/>
    <property type="evidence" value="ECO:0007669"/>
    <property type="project" value="UniProtKB-SubCell"/>
</dbReference>
<dbReference type="EMBL" id="UFAJ01000655">
    <property type="protein sequence ID" value="SSD61329.1"/>
    <property type="molecule type" value="Genomic_DNA"/>
</dbReference>
<dbReference type="GO" id="GO:0005829">
    <property type="term" value="C:cytosol"/>
    <property type="evidence" value="ECO:0007669"/>
    <property type="project" value="GOC"/>
</dbReference>
<dbReference type="PANTHER" id="PTHR14042">
    <property type="entry name" value="DOPEY-RELATED"/>
    <property type="match status" value="1"/>
</dbReference>
<evidence type="ECO:0000256" key="2">
    <source>
        <dbReference type="ARBA" id="ARBA00022448"/>
    </source>
</evidence>
<keyword evidence="11" id="KW-1185">Reference proteome</keyword>
<dbReference type="Pfam" id="PF04118">
    <property type="entry name" value="Dopey_N"/>
    <property type="match status" value="1"/>
</dbReference>
<dbReference type="Proteomes" id="UP000262825">
    <property type="component" value="Unassembled WGS sequence"/>
</dbReference>
<dbReference type="Pfam" id="PF24597">
    <property type="entry name" value="TPR_DOP1_M"/>
    <property type="match status" value="1"/>
</dbReference>
<keyword evidence="4" id="KW-0333">Golgi apparatus</keyword>
<evidence type="ECO:0000313" key="11">
    <source>
        <dbReference type="Proteomes" id="UP000262825"/>
    </source>
</evidence>
<evidence type="ECO:0000259" key="9">
    <source>
        <dbReference type="Pfam" id="PF24598"/>
    </source>
</evidence>
<gene>
    <name evidence="10" type="ORF">SCODWIG_03090</name>
</gene>
<evidence type="ECO:0000256" key="5">
    <source>
        <dbReference type="ARBA" id="ARBA00023136"/>
    </source>
</evidence>
<keyword evidence="5" id="KW-0472">Membrane</keyword>
<dbReference type="InterPro" id="IPR056458">
    <property type="entry name" value="TPR_DOP1_M"/>
</dbReference>
<sequence>MSLPLLPIVTDKNNTTSKNNLDHKEKQFRSSVEKALQQFDYVDDWADYISRLGKLLKALTSWTPKFANVRYYVPHPYHVARRLSSSLSPDLPSGVHSKTLEVYTIIFSKIGLDTLNQQCNIWVPGILPLMNYASISIKPQLIDLYENYLLNLSSSTLEILAKPMIASLLPGIDDESSEFQPMILNLLETLKTNLNNDNLFWQSFFLIMIQSKEHRLGGLVWLTKQMPSLNAVPHLVNKSIADGADNKAPIKVSSREAMEKYALSLLLPTAAPLVTLEAGLLIRCFTNCLHDDDGILIQRGILDLLLQRLHLDSPIFIYIASENDKSLMIMSLCELLLKKDMSLNRRIWSWFLKSNTATGVTNTVNTNDTGDVNAISPQQLYFETNGLNTLLQGLENLAENGNLIKALKITQSLMDRWEMGCLVTDKMFLKLMKCVIANRDDQKVVTCASQFFDNVDTFIIWGNVSKTLIFGQSSVSEFNNLRDTPTPDYLVLEFILENFHIDNDQEIIIRHLPLILLLLLHISPKNYKLCDSLVRIIPERAFLPIQHSKITKIPSIKEIVAQIVHYYGIGEQGEDANKTSSTTSDIFLPYSPEDLSKIIIMSIYDLLLEAFKTPDNNLNKISTIFVQLYAKIPELSSSDLVIDADILATKIMELKPSVETGAPFVFGIIDLFIHCLLSKLDKISISKNLRVIIKYLWTYLINQNRQLEAMNHLRTLIRNIDRQYLESSLSAVFIEEAQIYNRLTVLTCLWNLVDESSAMGVVSKPLELVLDELFDKQSSNYLPVSKWVVNVLSVSKSSNQLLEYLTTCLLSFQFINKKSFYQFDDIEIFTYYTQTLINVLTTDEVVGLNVLNTEATSQRCIELFGITKTLDLSTYKNIIVEIFLNFLDVKSNSNSKSVRTVLSFFKLVLNGTEYNFKNIVTKFLDLSSEYIMSSSSNMEEELITVSLLDILSNVLALSHSKNIELDIFDNSDAHLKYVDFLVTSISFINSPSIISSYVKLLTESILYFQKGVFNIILPLATAMIQGAKTLFDKEYFSKNEYSNYEQFACILDGIEELIQVSHSYLAAEENSNLLSIRSSDFLQNVVSNVFSSDKGTEDEAKKLLIRRQVVLQSFDTIVKYCYNIWNSTVDTTTLATKVDDDPFAESKYHQACKYKYKSRKLMENLFNLEPIEVLVCLIEENNNDSSIFKVVHALDGNRPMLTLPHLFKMIVFRCNPTSNYLDEHSKTIISSTNISFKLVNIIEFVLKYIATLEYSAIEDFYKEFLSFIKDVVNNSHFYDMISIKILQIIALVCEKIKHSKFGIDKKVRKEYSDLFNKYILSVETEPRIIKNRKTFEALKFVVQRMEYIVCDENSSDKFNATLSALIATYVTPFFKNPTELPSYIVEFLVVLAPYAAKIKSWKLLLTDLFMNNKMFFTFSRENSKCWQKIIFEWSQYSENKTKIIDELLVTVSTSSANPFNSWSKSEVGSKGRAYFKMCYLLLISPQDQYMLKFLDLVSEVERCCLSDNIEPIVKSMGFLLLRCIFLKFQPMHFLNSWSTITFILQSNFQKIYDQGVKNNDKDLQLFFQMCKTLDTLLVLNNEEFNSTQEWIFVIDTINCIYKTEPFVALMDTLAEKLDCDDKEKEDKINSNENSIEYNENKVPMLVGIHKIASFSDLNKFCSKISCATYKSLYGSIDKVEEEEIIQDSINDLFEYCDL</sequence>
<dbReference type="InterPro" id="IPR007249">
    <property type="entry name" value="DOP1_N"/>
</dbReference>
<comment type="similarity">
    <text evidence="6">Belongs to the DOP1 family.</text>
</comment>
<organism evidence="10 11">
    <name type="scientific">Saccharomycodes ludwigii</name>
    <dbReference type="NCBI Taxonomy" id="36035"/>
    <lineage>
        <taxon>Eukaryota</taxon>
        <taxon>Fungi</taxon>
        <taxon>Dikarya</taxon>
        <taxon>Ascomycota</taxon>
        <taxon>Saccharomycotina</taxon>
        <taxon>Saccharomycetes</taxon>
        <taxon>Saccharomycodales</taxon>
        <taxon>Saccharomycodaceae</taxon>
        <taxon>Saccharomycodes</taxon>
    </lineage>
</organism>
<dbReference type="GO" id="GO:0015031">
    <property type="term" value="P:protein transport"/>
    <property type="evidence" value="ECO:0007669"/>
    <property type="project" value="UniProtKB-KW"/>
</dbReference>
<dbReference type="InterPro" id="IPR040314">
    <property type="entry name" value="DOP1"/>
</dbReference>
<evidence type="ECO:0000256" key="6">
    <source>
        <dbReference type="ARBA" id="ARBA00046326"/>
    </source>
</evidence>
<dbReference type="GO" id="GO:0005802">
    <property type="term" value="C:trans-Golgi network"/>
    <property type="evidence" value="ECO:0007669"/>
    <property type="project" value="TreeGrafter"/>
</dbReference>
<keyword evidence="2" id="KW-0813">Transport</keyword>
<keyword evidence="3" id="KW-0653">Protein transport</keyword>
<proteinExistence type="inferred from homology"/>
<evidence type="ECO:0000259" key="8">
    <source>
        <dbReference type="Pfam" id="PF24597"/>
    </source>
</evidence>
<evidence type="ECO:0000259" key="7">
    <source>
        <dbReference type="Pfam" id="PF04118"/>
    </source>
</evidence>